<organism evidence="6 7">
    <name type="scientific">Leminorella grimontii</name>
    <dbReference type="NCBI Taxonomy" id="82981"/>
    <lineage>
        <taxon>Bacteria</taxon>
        <taxon>Pseudomonadati</taxon>
        <taxon>Pseudomonadota</taxon>
        <taxon>Gammaproteobacteria</taxon>
        <taxon>Enterobacterales</taxon>
        <taxon>Budviciaceae</taxon>
        <taxon>Leminorella</taxon>
    </lineage>
</organism>
<dbReference type="SUPFAM" id="SSF54862">
    <property type="entry name" value="4Fe-4S ferredoxins"/>
    <property type="match status" value="2"/>
</dbReference>
<dbReference type="PANTHER" id="PTHR43687:SF1">
    <property type="entry name" value="FERREDOXIN III"/>
    <property type="match status" value="1"/>
</dbReference>
<dbReference type="InterPro" id="IPR050572">
    <property type="entry name" value="Fe-S_Ferredoxin"/>
</dbReference>
<feature type="domain" description="4Fe-4S ferredoxin-type" evidence="5">
    <location>
        <begin position="47"/>
        <end position="76"/>
    </location>
</feature>
<dbReference type="EMBL" id="BRLH01000007">
    <property type="protein sequence ID" value="GKX56602.1"/>
    <property type="molecule type" value="Genomic_DNA"/>
</dbReference>
<feature type="domain" description="4Fe-4S ferredoxin-type" evidence="5">
    <location>
        <begin position="223"/>
        <end position="252"/>
    </location>
</feature>
<evidence type="ECO:0000259" key="5">
    <source>
        <dbReference type="PROSITE" id="PS51379"/>
    </source>
</evidence>
<dbReference type="Pfam" id="PF13237">
    <property type="entry name" value="Fer4_10"/>
    <property type="match status" value="1"/>
</dbReference>
<dbReference type="RefSeq" id="WP_071783432.1">
    <property type="nucleotide sequence ID" value="NZ_BRLH01000007.1"/>
</dbReference>
<dbReference type="PROSITE" id="PS51379">
    <property type="entry name" value="4FE4S_FER_2"/>
    <property type="match status" value="3"/>
</dbReference>
<dbReference type="GO" id="GO:0046872">
    <property type="term" value="F:metal ion binding"/>
    <property type="evidence" value="ECO:0007669"/>
    <property type="project" value="UniProtKB-KW"/>
</dbReference>
<dbReference type="GO" id="GO:0051539">
    <property type="term" value="F:4 iron, 4 sulfur cluster binding"/>
    <property type="evidence" value="ECO:0007669"/>
    <property type="project" value="UniProtKB-KW"/>
</dbReference>
<keyword evidence="2" id="KW-0479">Metal-binding</keyword>
<feature type="domain" description="4Fe-4S ferredoxin-type" evidence="5">
    <location>
        <begin position="194"/>
        <end position="222"/>
    </location>
</feature>
<dbReference type="Proteomes" id="UP001058124">
    <property type="component" value="Unassembled WGS sequence"/>
</dbReference>
<keyword evidence="1" id="KW-0004">4Fe-4S</keyword>
<accession>A0AAV5N4B8</accession>
<evidence type="ECO:0000313" key="6">
    <source>
        <dbReference type="EMBL" id="GKX56602.1"/>
    </source>
</evidence>
<dbReference type="InterPro" id="IPR017900">
    <property type="entry name" value="4Fe4S_Fe_S_CS"/>
</dbReference>
<evidence type="ECO:0000313" key="7">
    <source>
        <dbReference type="Proteomes" id="UP001058124"/>
    </source>
</evidence>
<evidence type="ECO:0000256" key="3">
    <source>
        <dbReference type="ARBA" id="ARBA00023004"/>
    </source>
</evidence>
<evidence type="ECO:0000256" key="4">
    <source>
        <dbReference type="ARBA" id="ARBA00023014"/>
    </source>
</evidence>
<dbReference type="Gene3D" id="3.30.70.20">
    <property type="match status" value="2"/>
</dbReference>
<gene>
    <name evidence="6" type="ORF">SOASR030_27140</name>
</gene>
<dbReference type="InterPro" id="IPR017896">
    <property type="entry name" value="4Fe4S_Fe-S-bd"/>
</dbReference>
<dbReference type="Pfam" id="PF00037">
    <property type="entry name" value="Fer4"/>
    <property type="match status" value="1"/>
</dbReference>
<dbReference type="PROSITE" id="PS00198">
    <property type="entry name" value="4FE4S_FER_1"/>
    <property type="match status" value="1"/>
</dbReference>
<evidence type="ECO:0000256" key="1">
    <source>
        <dbReference type="ARBA" id="ARBA00022485"/>
    </source>
</evidence>
<evidence type="ECO:0000256" key="2">
    <source>
        <dbReference type="ARBA" id="ARBA00022723"/>
    </source>
</evidence>
<proteinExistence type="predicted"/>
<dbReference type="AlphaFoldDB" id="A0AAV5N4B8"/>
<keyword evidence="4" id="KW-0411">Iron-sulfur</keyword>
<keyword evidence="3" id="KW-0408">Iron</keyword>
<sequence>MEYAINTFLSGTVLVTSDCIRHKSKRATCRQCIDYCEHHALSLTENETVAVKAEACTRCGGCVFACPVMAIEGPMPQRRAEDERLYQDGESIPSLKELLLYYHEGYRTLILDESHPSWMNIVEEANTFLHSINKPPFSIISPSLNNNDSYFKREDSAIKRRRLLGIGLIQRYLKQDELPKNISLAEVFKPYQQFSIDVSTERCSLCGSCLQLCPAGVFHYQDRQFSVDTGKCVGCRLCEASCPEEALSVRPDVKESAVSSYAFHAALCPRCQRRYPSLSPDEHLCPACVVRERLRFSTQRIGMNSLNFPQ</sequence>
<keyword evidence="7" id="KW-1185">Reference proteome</keyword>
<dbReference type="PANTHER" id="PTHR43687">
    <property type="entry name" value="ADENYLYLSULFATE REDUCTASE, BETA SUBUNIT"/>
    <property type="match status" value="1"/>
</dbReference>
<reference evidence="6" key="1">
    <citation type="submission" date="2022-06" db="EMBL/GenBank/DDBJ databases">
        <title>Draft genome sequences of Leminorella grimontii str. JCM5902.</title>
        <authorList>
            <person name="Wakabayashi Y."/>
            <person name="Kojima K."/>
        </authorList>
    </citation>
    <scope>NUCLEOTIDE SEQUENCE</scope>
    <source>
        <strain evidence="6">JCM 5902</strain>
    </source>
</reference>
<comment type="caution">
    <text evidence="6">The sequence shown here is derived from an EMBL/GenBank/DDBJ whole genome shotgun (WGS) entry which is preliminary data.</text>
</comment>
<name>A0AAV5N4B8_9GAMM</name>
<protein>
    <recommendedName>
        <fullName evidence="5">4Fe-4S ferredoxin-type domain-containing protein</fullName>
    </recommendedName>
</protein>